<evidence type="ECO:0000256" key="1">
    <source>
        <dbReference type="SAM" id="Phobius"/>
    </source>
</evidence>
<protein>
    <submittedName>
        <fullName evidence="2">Uncharacterized protein</fullName>
    </submittedName>
</protein>
<feature type="transmembrane region" description="Helical" evidence="1">
    <location>
        <begin position="12"/>
        <end position="30"/>
    </location>
</feature>
<keyword evidence="1" id="KW-1133">Transmembrane helix</keyword>
<reference evidence="2 3" key="1">
    <citation type="journal article" date="2015" name="Genome Announc.">
        <title>Draft Genome Sequence of Clostridium tyrobutyricum Strain DIVETGP, Isolated from Cow's Milk for Grana Padano Production.</title>
        <authorList>
            <person name="Soggiu A."/>
            <person name="Piras C."/>
            <person name="Gaiarsa S."/>
            <person name="Sassera D."/>
            <person name="Roncada P."/>
            <person name="Bendixen E."/>
            <person name="Brasca M."/>
            <person name="Bonizzi L."/>
        </authorList>
    </citation>
    <scope>NUCLEOTIDE SEQUENCE [LARGE SCALE GENOMIC DNA]</scope>
    <source>
        <strain evidence="2 3">DIVETGP</strain>
    </source>
</reference>
<accession>W6N7D4</accession>
<keyword evidence="3" id="KW-1185">Reference proteome</keyword>
<evidence type="ECO:0000313" key="3">
    <source>
        <dbReference type="Proteomes" id="UP000019482"/>
    </source>
</evidence>
<dbReference type="Proteomes" id="UP000019482">
    <property type="component" value="Unassembled WGS sequence"/>
</dbReference>
<proteinExistence type="predicted"/>
<sequence>MYIYILLGLSNISKIVGFTWMGLGIVYLVVRCRISEDFNKNISNITFKKAS</sequence>
<keyword evidence="1" id="KW-0812">Transmembrane</keyword>
<gene>
    <name evidence="2" type="ORF">CTDIVETGP_2466</name>
</gene>
<name>W6N7D4_CLOTY</name>
<comment type="caution">
    <text evidence="2">The sequence shown here is derived from an EMBL/GenBank/DDBJ whole genome shotgun (WGS) entry which is preliminary data.</text>
</comment>
<organism evidence="2 3">
    <name type="scientific">Clostridium tyrobutyricum DIVETGP</name>
    <dbReference type="NCBI Taxonomy" id="1408889"/>
    <lineage>
        <taxon>Bacteria</taxon>
        <taxon>Bacillati</taxon>
        <taxon>Bacillota</taxon>
        <taxon>Clostridia</taxon>
        <taxon>Eubacteriales</taxon>
        <taxon>Clostridiaceae</taxon>
        <taxon>Clostridium</taxon>
    </lineage>
</organism>
<dbReference type="AlphaFoldDB" id="W6N7D4"/>
<dbReference type="EMBL" id="CBXI010000043">
    <property type="protein sequence ID" value="CDL92396.1"/>
    <property type="molecule type" value="Genomic_DNA"/>
</dbReference>
<keyword evidence="1" id="KW-0472">Membrane</keyword>
<evidence type="ECO:0000313" key="2">
    <source>
        <dbReference type="EMBL" id="CDL92396.1"/>
    </source>
</evidence>